<dbReference type="EMBL" id="CP060009">
    <property type="protein sequence ID" value="QNH01928.1"/>
    <property type="molecule type" value="Genomic_DNA"/>
</dbReference>
<dbReference type="Proteomes" id="UP000515254">
    <property type="component" value="Chromosome"/>
</dbReference>
<accession>A0ABX6SJX6</accession>
<protein>
    <submittedName>
        <fullName evidence="1">Uncharacterized protein</fullName>
    </submittedName>
</protein>
<reference evidence="1 2" key="1">
    <citation type="journal article" date="2020" name="Microbiol. Resour. Announc.">
        <title>Complete genome sequences of four natural Pseudomonas isolates that catabolize a wide range of aromatic compounds relevant to lignin valorization.</title>
        <authorList>
            <person name="Hatmaker E.A."/>
            <person name="Presley G."/>
            <person name="Cannon O."/>
            <person name="Guss A.M."/>
            <person name="Elkins J.G."/>
        </authorList>
    </citation>
    <scope>NUCLEOTIDE SEQUENCE [LARGE SCALE GENOMIC DNA]</scope>
    <source>
        <strain evidence="1 2">B10D7D</strain>
    </source>
</reference>
<organism evidence="1 2">
    <name type="scientific">Pseudomonas sediminis</name>
    <dbReference type="NCBI Taxonomy" id="1691904"/>
    <lineage>
        <taxon>Bacteria</taxon>
        <taxon>Pseudomonadati</taxon>
        <taxon>Pseudomonadota</taxon>
        <taxon>Gammaproteobacteria</taxon>
        <taxon>Pseudomonadales</taxon>
        <taxon>Pseudomonadaceae</taxon>
        <taxon>Pseudomonas</taxon>
    </lineage>
</organism>
<proteinExistence type="predicted"/>
<sequence>MDYKQRIEFAEKISKEIGIAPLIHKNTPMDAHSLTIFDSFCSTILMQALLERFKPGYWGSQCMNIAPQAFAILQHYGFPCELTYGEVNINGTNEFDTEINHLKQEWANGKSDTDLCIHVWLTIGKDYIVDPTISSRIQKYYDRSFAQNLTITGRANILQKRYRLKYLPMLVGAKYLERIAGIPLEYSVRP</sequence>
<gene>
    <name evidence="1" type="ORF">HNQ25_04100</name>
</gene>
<evidence type="ECO:0000313" key="1">
    <source>
        <dbReference type="EMBL" id="QNH01928.1"/>
    </source>
</evidence>
<dbReference type="RefSeq" id="WP_179543796.1">
    <property type="nucleotide sequence ID" value="NZ_CP060009.1"/>
</dbReference>
<keyword evidence="2" id="KW-1185">Reference proteome</keyword>
<evidence type="ECO:0000313" key="2">
    <source>
        <dbReference type="Proteomes" id="UP000515254"/>
    </source>
</evidence>
<name>A0ABX6SJX6_9PSED</name>